<gene>
    <name evidence="5" type="ORF">AAHA92_17382</name>
</gene>
<name>A0ABD1GZ44_SALDI</name>
<keyword evidence="6" id="KW-1185">Reference proteome</keyword>
<dbReference type="PANTHER" id="PTHR31234:SF2">
    <property type="entry name" value="OS05G0199100 PROTEIN"/>
    <property type="match status" value="1"/>
</dbReference>
<keyword evidence="4" id="KW-0812">Transmembrane</keyword>
<dbReference type="Proteomes" id="UP001567538">
    <property type="component" value="Unassembled WGS sequence"/>
</dbReference>
<feature type="compositionally biased region" description="Pro residues" evidence="3">
    <location>
        <begin position="42"/>
        <end position="52"/>
    </location>
</feature>
<sequence>MGASQDSPPENPKKDNACPPPSTKGGESTQTPPQLYQQYPNPYGPSPYQPYQPYPPPPYGHNDYYYQQYCRQESESSANFGRTLLILMLLLVSSILTMSLIIWFLFGASVPEFYVASLKVSNFSATTTSFSGIWSVQMSVSNVNMELDVRFERGVSTIIYKDSMLGVAPMEPFQVLKSQRLGVNLTVPSLKDQSWVPPTLAADRSSGMVVVSVRLAVDANFTGTDVLYRQQRLRVLCEDLLVSFASTSGEGTLASSFQNHCFIRLRD</sequence>
<keyword evidence="2 4" id="KW-0472">Membrane</keyword>
<evidence type="ECO:0000256" key="1">
    <source>
        <dbReference type="ARBA" id="ARBA00004370"/>
    </source>
</evidence>
<dbReference type="EMBL" id="JBEAFC010000007">
    <property type="protein sequence ID" value="KAL1549254.1"/>
    <property type="molecule type" value="Genomic_DNA"/>
</dbReference>
<accession>A0ABD1GZ44</accession>
<reference evidence="5 6" key="1">
    <citation type="submission" date="2024-06" db="EMBL/GenBank/DDBJ databases">
        <title>A chromosome level genome sequence of Diviner's sage (Salvia divinorum).</title>
        <authorList>
            <person name="Ford S.A."/>
            <person name="Ro D.-K."/>
            <person name="Ness R.W."/>
            <person name="Phillips M.A."/>
        </authorList>
    </citation>
    <scope>NUCLEOTIDE SEQUENCE [LARGE SCALE GENOMIC DNA]</scope>
    <source>
        <strain evidence="5">SAF-2024a</strain>
        <tissue evidence="5">Leaf</tissue>
    </source>
</reference>
<evidence type="ECO:0008006" key="7">
    <source>
        <dbReference type="Google" id="ProtNLM"/>
    </source>
</evidence>
<proteinExistence type="predicted"/>
<dbReference type="AlphaFoldDB" id="A0ABD1GZ44"/>
<evidence type="ECO:0000313" key="6">
    <source>
        <dbReference type="Proteomes" id="UP001567538"/>
    </source>
</evidence>
<keyword evidence="4" id="KW-1133">Transmembrane helix</keyword>
<protein>
    <recommendedName>
        <fullName evidence="7">Late embryogenesis abundant protein LEA-2 subgroup domain-containing protein</fullName>
    </recommendedName>
</protein>
<evidence type="ECO:0000256" key="2">
    <source>
        <dbReference type="ARBA" id="ARBA00023136"/>
    </source>
</evidence>
<evidence type="ECO:0000256" key="3">
    <source>
        <dbReference type="SAM" id="MobiDB-lite"/>
    </source>
</evidence>
<dbReference type="InterPro" id="IPR044839">
    <property type="entry name" value="NDR1-like"/>
</dbReference>
<feature type="transmembrane region" description="Helical" evidence="4">
    <location>
        <begin position="84"/>
        <end position="106"/>
    </location>
</feature>
<feature type="region of interest" description="Disordered" evidence="3">
    <location>
        <begin position="1"/>
        <end position="52"/>
    </location>
</feature>
<dbReference type="PANTHER" id="PTHR31234">
    <property type="entry name" value="LATE EMBRYOGENESIS ABUNDANT (LEA) HYDROXYPROLINE-RICH GLYCOPROTEIN FAMILY"/>
    <property type="match status" value="1"/>
</dbReference>
<comment type="caution">
    <text evidence="5">The sequence shown here is derived from an EMBL/GenBank/DDBJ whole genome shotgun (WGS) entry which is preliminary data.</text>
</comment>
<comment type="subcellular location">
    <subcellularLocation>
        <location evidence="1">Membrane</location>
    </subcellularLocation>
</comment>
<dbReference type="GO" id="GO:0016020">
    <property type="term" value="C:membrane"/>
    <property type="evidence" value="ECO:0007669"/>
    <property type="project" value="UniProtKB-SubCell"/>
</dbReference>
<evidence type="ECO:0000313" key="5">
    <source>
        <dbReference type="EMBL" id="KAL1549254.1"/>
    </source>
</evidence>
<evidence type="ECO:0000256" key="4">
    <source>
        <dbReference type="SAM" id="Phobius"/>
    </source>
</evidence>
<organism evidence="5 6">
    <name type="scientific">Salvia divinorum</name>
    <name type="common">Maria pastora</name>
    <name type="synonym">Diviner's sage</name>
    <dbReference type="NCBI Taxonomy" id="28513"/>
    <lineage>
        <taxon>Eukaryota</taxon>
        <taxon>Viridiplantae</taxon>
        <taxon>Streptophyta</taxon>
        <taxon>Embryophyta</taxon>
        <taxon>Tracheophyta</taxon>
        <taxon>Spermatophyta</taxon>
        <taxon>Magnoliopsida</taxon>
        <taxon>eudicotyledons</taxon>
        <taxon>Gunneridae</taxon>
        <taxon>Pentapetalae</taxon>
        <taxon>asterids</taxon>
        <taxon>lamiids</taxon>
        <taxon>Lamiales</taxon>
        <taxon>Lamiaceae</taxon>
        <taxon>Nepetoideae</taxon>
        <taxon>Mentheae</taxon>
        <taxon>Salviinae</taxon>
        <taxon>Salvia</taxon>
        <taxon>Salvia subgen. Calosphace</taxon>
    </lineage>
</organism>
<feature type="compositionally biased region" description="Low complexity" evidence="3">
    <location>
        <begin position="32"/>
        <end position="41"/>
    </location>
</feature>